<dbReference type="SUPFAM" id="SSF52768">
    <property type="entry name" value="Arginase/deacetylase"/>
    <property type="match status" value="1"/>
</dbReference>
<dbReference type="GO" id="GO:0031507">
    <property type="term" value="P:heterochromatin formation"/>
    <property type="evidence" value="ECO:0007669"/>
    <property type="project" value="TreeGrafter"/>
</dbReference>
<dbReference type="GO" id="GO:0032221">
    <property type="term" value="C:Rpd3S complex"/>
    <property type="evidence" value="ECO:0007669"/>
    <property type="project" value="UniProtKB-ARBA"/>
</dbReference>
<dbReference type="PANTHER" id="PTHR10625:SF10">
    <property type="entry name" value="HISTONE DEACETYLASE HDAC1"/>
    <property type="match status" value="1"/>
</dbReference>
<comment type="similarity">
    <text evidence="9 10">Belongs to the histone deacetylase family. HD Type 1 subfamily.</text>
</comment>
<sequence length="469" mass="52364">MAASSSLINPLAPSATPGANNKVVAYYYDPDVGNYHYAPGHPMKPHRIRMTHSLIMNYGLYKHMQVYRPKPATRDEITRFHTDEYIDFLYRVTPDNMDLYAKHAQKFNVGEDCPVFDGLFDYSSISCGGSLEGAQRLNQGYCDIAVNWAGGLHHAKKSEASGFCYVNDIVVGILELLRIHQRVLYIDIDVHHGDGVEEAFYTTDRVMTVSFHKFGEFFPGTGDLRDIGAAAGKYYSLNFPLRDGIDDNTYKSVFEPVIDKVIEWYKPGVIVLQCGADSLSGDRLGRFNLSMEGHGNCVKYVKKFNLPVLMLGGGGYTIKNVCRTWTYETSVAVGVDLDRNLPHNDYYDYFGPEYKLDVPSSNIDNFNTPEYLDKIKARVFDNLRNLQHAPSVQLQPVPYDPDHEDPIKAALDAQDPDVRVGQALADALTMGANGGQALPDTEVNGERVTGRVYERDYSASAGEDAMQVD</sequence>
<keyword evidence="8 10" id="KW-0539">Nucleus</keyword>
<feature type="binding site" evidence="13">
    <location>
        <position position="191"/>
    </location>
    <ligand>
        <name>a divalent metal cation</name>
        <dbReference type="ChEBI" id="CHEBI:60240"/>
    </ligand>
</feature>
<dbReference type="PRINTS" id="PR01270">
    <property type="entry name" value="HDASUPER"/>
</dbReference>
<comment type="caution">
    <text evidence="15">The sequence shown here is derived from an EMBL/GenBank/DDBJ whole genome shotgun (WGS) entry which is preliminary data.</text>
</comment>
<evidence type="ECO:0000256" key="10">
    <source>
        <dbReference type="PIRNR" id="PIRNR037913"/>
    </source>
</evidence>
<feature type="binding site" evidence="12">
    <location>
        <position position="162"/>
    </location>
    <ligand>
        <name>substrate</name>
    </ligand>
</feature>
<dbReference type="Gene3D" id="3.40.800.20">
    <property type="entry name" value="Histone deacetylase domain"/>
    <property type="match status" value="1"/>
</dbReference>
<dbReference type="AlphaFoldDB" id="A0A1Y2I2T4"/>
<evidence type="ECO:0000256" key="13">
    <source>
        <dbReference type="PIRSR" id="PIRSR037913-3"/>
    </source>
</evidence>
<dbReference type="Pfam" id="PF00850">
    <property type="entry name" value="Hist_deacetyl"/>
    <property type="match status" value="1"/>
</dbReference>
<dbReference type="PIRSF" id="PIRSF037913">
    <property type="entry name" value="His_deacetylse_1"/>
    <property type="match status" value="1"/>
</dbReference>
<reference evidence="15 16" key="1">
    <citation type="submission" date="2016-07" db="EMBL/GenBank/DDBJ databases">
        <title>Pervasive Adenine N6-methylation of Active Genes in Fungi.</title>
        <authorList>
            <consortium name="DOE Joint Genome Institute"/>
            <person name="Mondo S.J."/>
            <person name="Dannebaum R.O."/>
            <person name="Kuo R.C."/>
            <person name="Labutti K."/>
            <person name="Haridas S."/>
            <person name="Kuo A."/>
            <person name="Salamov A."/>
            <person name="Ahrendt S.R."/>
            <person name="Lipzen A."/>
            <person name="Sullivan W."/>
            <person name="Andreopoulos W.B."/>
            <person name="Clum A."/>
            <person name="Lindquist E."/>
            <person name="Daum C."/>
            <person name="Ramamoorthy G.K."/>
            <person name="Gryganskyi A."/>
            <person name="Culley D."/>
            <person name="Magnuson J.K."/>
            <person name="James T.Y."/>
            <person name="O'Malley M.A."/>
            <person name="Stajich J.E."/>
            <person name="Spatafora J.W."/>
            <person name="Visel A."/>
            <person name="Grigoriev I.V."/>
        </authorList>
    </citation>
    <scope>NUCLEOTIDE SEQUENCE [LARGE SCALE GENOMIC DNA]</scope>
    <source>
        <strain evidence="15 16">PL171</strain>
    </source>
</reference>
<dbReference type="InterPro" id="IPR023801">
    <property type="entry name" value="His_deacetylse_dom"/>
</dbReference>
<organism evidence="15 16">
    <name type="scientific">Catenaria anguillulae PL171</name>
    <dbReference type="NCBI Taxonomy" id="765915"/>
    <lineage>
        <taxon>Eukaryota</taxon>
        <taxon>Fungi</taxon>
        <taxon>Fungi incertae sedis</taxon>
        <taxon>Blastocladiomycota</taxon>
        <taxon>Blastocladiomycetes</taxon>
        <taxon>Blastocladiales</taxon>
        <taxon>Catenariaceae</taxon>
        <taxon>Catenaria</taxon>
    </lineage>
</organism>
<evidence type="ECO:0000256" key="12">
    <source>
        <dbReference type="PIRSR" id="PIRSR037913-2"/>
    </source>
</evidence>
<dbReference type="OrthoDB" id="1918432at2759"/>
<keyword evidence="13" id="KW-0479">Metal-binding</keyword>
<dbReference type="InterPro" id="IPR003084">
    <property type="entry name" value="HDAC_I/II"/>
</dbReference>
<evidence type="ECO:0000256" key="7">
    <source>
        <dbReference type="ARBA" id="ARBA00023163"/>
    </source>
</evidence>
<dbReference type="InterPro" id="IPR023696">
    <property type="entry name" value="Ureohydrolase_dom_sf"/>
</dbReference>
<dbReference type="FunFam" id="3.40.800.20:FF:000001">
    <property type="entry name" value="Histone deacetylase"/>
    <property type="match status" value="1"/>
</dbReference>
<keyword evidence="5 10" id="KW-0156">Chromatin regulator</keyword>
<dbReference type="GO" id="GO:0070210">
    <property type="term" value="C:Rpd3L-Expanded complex"/>
    <property type="evidence" value="ECO:0007669"/>
    <property type="project" value="TreeGrafter"/>
</dbReference>
<evidence type="ECO:0000256" key="6">
    <source>
        <dbReference type="ARBA" id="ARBA00023015"/>
    </source>
</evidence>
<proteinExistence type="inferred from homology"/>
<gene>
    <name evidence="15" type="ORF">BCR44DRAFT_55334</name>
</gene>
<feature type="binding site" evidence="12">
    <location>
        <position position="316"/>
    </location>
    <ligand>
        <name>substrate</name>
    </ligand>
</feature>
<comment type="subcellular location">
    <subcellularLocation>
        <location evidence="1 10">Nucleus</location>
    </subcellularLocation>
</comment>
<dbReference type="PRINTS" id="PR01271">
    <property type="entry name" value="HISDACETLASE"/>
</dbReference>
<accession>A0A1Y2I2T4</accession>
<dbReference type="EC" id="3.5.1.98" evidence="2 10"/>
<dbReference type="PANTHER" id="PTHR10625">
    <property type="entry name" value="HISTONE DEACETYLASE HDAC1-RELATED"/>
    <property type="match status" value="1"/>
</dbReference>
<keyword evidence="7 10" id="KW-0804">Transcription</keyword>
<keyword evidence="6 10" id="KW-0805">Transcription regulation</keyword>
<feature type="binding site" evidence="13">
    <location>
        <position position="189"/>
    </location>
    <ligand>
        <name>a divalent metal cation</name>
        <dbReference type="ChEBI" id="CHEBI:60240"/>
    </ligand>
</feature>
<keyword evidence="3" id="KW-0678">Repressor</keyword>
<evidence type="ECO:0000256" key="1">
    <source>
        <dbReference type="ARBA" id="ARBA00004123"/>
    </source>
</evidence>
<feature type="active site" description="Proton acceptor" evidence="11">
    <location>
        <position position="154"/>
    </location>
</feature>
<comment type="catalytic activity">
    <reaction evidence="10">
        <text>N(6)-acetyl-L-lysyl-[histone] + H2O = L-lysyl-[histone] + acetate</text>
        <dbReference type="Rhea" id="RHEA:58196"/>
        <dbReference type="Rhea" id="RHEA-COMP:9845"/>
        <dbReference type="Rhea" id="RHEA-COMP:11338"/>
        <dbReference type="ChEBI" id="CHEBI:15377"/>
        <dbReference type="ChEBI" id="CHEBI:29969"/>
        <dbReference type="ChEBI" id="CHEBI:30089"/>
        <dbReference type="ChEBI" id="CHEBI:61930"/>
        <dbReference type="EC" id="3.5.1.98"/>
    </reaction>
</comment>
<evidence type="ECO:0000256" key="5">
    <source>
        <dbReference type="ARBA" id="ARBA00022853"/>
    </source>
</evidence>
<evidence type="ECO:0000256" key="8">
    <source>
        <dbReference type="ARBA" id="ARBA00023242"/>
    </source>
</evidence>
<feature type="binding site" evidence="12">
    <location>
        <position position="112"/>
    </location>
    <ligand>
        <name>substrate</name>
    </ligand>
</feature>
<evidence type="ECO:0000256" key="4">
    <source>
        <dbReference type="ARBA" id="ARBA00022801"/>
    </source>
</evidence>
<dbReference type="STRING" id="765915.A0A1Y2I2T4"/>
<keyword evidence="4 10" id="KW-0378">Hydrolase</keyword>
<feature type="binding site" evidence="13">
    <location>
        <position position="277"/>
    </location>
    <ligand>
        <name>a divalent metal cation</name>
        <dbReference type="ChEBI" id="CHEBI:60240"/>
    </ligand>
</feature>
<evidence type="ECO:0000256" key="9">
    <source>
        <dbReference type="ARBA" id="ARBA00061569"/>
    </source>
</evidence>
<feature type="domain" description="Histone deacetylase" evidence="14">
    <location>
        <begin position="41"/>
        <end position="330"/>
    </location>
</feature>
<evidence type="ECO:0000256" key="3">
    <source>
        <dbReference type="ARBA" id="ARBA00022491"/>
    </source>
</evidence>
<dbReference type="InterPro" id="IPR000286">
    <property type="entry name" value="HDACs"/>
</dbReference>
<evidence type="ECO:0000256" key="2">
    <source>
        <dbReference type="ARBA" id="ARBA00012111"/>
    </source>
</evidence>
<dbReference type="InterPro" id="IPR037138">
    <property type="entry name" value="His_deacetylse_dom_sf"/>
</dbReference>
<evidence type="ECO:0000256" key="11">
    <source>
        <dbReference type="PIRSR" id="PIRSR037913-1"/>
    </source>
</evidence>
<keyword evidence="16" id="KW-1185">Reference proteome</keyword>
<dbReference type="GO" id="GO:0046872">
    <property type="term" value="F:metal ion binding"/>
    <property type="evidence" value="ECO:0007669"/>
    <property type="project" value="UniProtKB-KW"/>
</dbReference>
<dbReference type="GO" id="GO:0141221">
    <property type="term" value="F:histone deacetylase activity, hydrolytic mechanism"/>
    <property type="evidence" value="ECO:0007669"/>
    <property type="project" value="UniProtKB-EC"/>
</dbReference>
<protein>
    <recommendedName>
        <fullName evidence="2 10">Histone deacetylase</fullName>
        <ecNumber evidence="2 10">3.5.1.98</ecNumber>
    </recommendedName>
</protein>
<evidence type="ECO:0000313" key="16">
    <source>
        <dbReference type="Proteomes" id="UP000193411"/>
    </source>
</evidence>
<dbReference type="EMBL" id="MCFL01000002">
    <property type="protein sequence ID" value="ORZ41039.1"/>
    <property type="molecule type" value="Genomic_DNA"/>
</dbReference>
<evidence type="ECO:0000259" key="14">
    <source>
        <dbReference type="Pfam" id="PF00850"/>
    </source>
</evidence>
<evidence type="ECO:0000313" key="15">
    <source>
        <dbReference type="EMBL" id="ORZ41039.1"/>
    </source>
</evidence>
<dbReference type="Proteomes" id="UP000193411">
    <property type="component" value="Unassembled WGS sequence"/>
</dbReference>
<name>A0A1Y2I2T4_9FUNG</name>